<dbReference type="PANTHER" id="PTHR37424:SF1">
    <property type="entry name" value="BACTERIOFERRITIN-ASSOCIATED FERREDOXIN"/>
    <property type="match status" value="1"/>
</dbReference>
<keyword evidence="5" id="KW-0408">Iron</keyword>
<dbReference type="PANTHER" id="PTHR37424">
    <property type="entry name" value="BACTERIOFERRITIN-ASSOCIATED FERREDOXIN"/>
    <property type="match status" value="1"/>
</dbReference>
<sequence>MFICSCNGLTDKDVHAAVGAGATRPQEVYASRKCRAKCGNCVPGVVCMLRQALKEQKALAALRTVSEISADNGLYQAVA</sequence>
<organism evidence="10 11">
    <name type="scientific">Acetobacter musti</name>
    <dbReference type="NCBI Taxonomy" id="864732"/>
    <lineage>
        <taxon>Bacteria</taxon>
        <taxon>Pseudomonadati</taxon>
        <taxon>Pseudomonadota</taxon>
        <taxon>Alphaproteobacteria</taxon>
        <taxon>Acetobacterales</taxon>
        <taxon>Acetobacteraceae</taxon>
        <taxon>Acetobacter</taxon>
    </lineage>
</organism>
<evidence type="ECO:0000259" key="9">
    <source>
        <dbReference type="Pfam" id="PF04324"/>
    </source>
</evidence>
<evidence type="ECO:0000256" key="1">
    <source>
        <dbReference type="ARBA" id="ARBA00022448"/>
    </source>
</evidence>
<feature type="domain" description="BFD-like [2Fe-2S]-binding" evidence="9">
    <location>
        <begin position="3"/>
        <end position="49"/>
    </location>
</feature>
<evidence type="ECO:0000256" key="8">
    <source>
        <dbReference type="ARBA" id="ARBA00046332"/>
    </source>
</evidence>
<dbReference type="InterPro" id="IPR052371">
    <property type="entry name" value="BFD-associated_ferredoxin"/>
</dbReference>
<dbReference type="InterPro" id="IPR041854">
    <property type="entry name" value="BFD-like_2Fe2S-bd_dom_sf"/>
</dbReference>
<name>A0ABX0JU46_9PROT</name>
<dbReference type="Gene3D" id="1.10.10.1100">
    <property type="entry name" value="BFD-like [2Fe-2S]-binding domain"/>
    <property type="match status" value="1"/>
</dbReference>
<gene>
    <name evidence="10" type="ORF">GOB93_19170</name>
</gene>
<evidence type="ECO:0000256" key="5">
    <source>
        <dbReference type="ARBA" id="ARBA00023004"/>
    </source>
</evidence>
<reference evidence="10 11" key="1">
    <citation type="journal article" date="2020" name="Int. J. Syst. Evol. Microbiol.">
        <title>Novel acetic acid bacteria from cider fermentations: Acetobacter conturbans sp. nov. and Acetobacter fallax sp. nov.</title>
        <authorList>
            <person name="Sombolestani A.S."/>
            <person name="Cleenwerck I."/>
            <person name="Cnockaert M."/>
            <person name="Borremans W."/>
            <person name="Wieme A.D."/>
            <person name="De Vuyst L."/>
            <person name="Vandamme P."/>
        </authorList>
    </citation>
    <scope>NUCLEOTIDE SEQUENCE [LARGE SCALE GENOMIC DNA]</scope>
    <source>
        <strain evidence="10 11">LMG 30640</strain>
    </source>
</reference>
<accession>A0ABX0JU46</accession>
<dbReference type="InterPro" id="IPR007419">
    <property type="entry name" value="BFD-like_2Fe2S-bd_dom"/>
</dbReference>
<keyword evidence="6" id="KW-0411">Iron-sulfur</keyword>
<evidence type="ECO:0000313" key="10">
    <source>
        <dbReference type="EMBL" id="NHN86726.1"/>
    </source>
</evidence>
<dbReference type="Proteomes" id="UP000635278">
    <property type="component" value="Unassembled WGS sequence"/>
</dbReference>
<dbReference type="EMBL" id="WOTB01000048">
    <property type="protein sequence ID" value="NHN86726.1"/>
    <property type="molecule type" value="Genomic_DNA"/>
</dbReference>
<comment type="caution">
    <text evidence="10">The sequence shown here is derived from an EMBL/GenBank/DDBJ whole genome shotgun (WGS) entry which is preliminary data.</text>
</comment>
<keyword evidence="2" id="KW-0001">2Fe-2S</keyword>
<evidence type="ECO:0000313" key="11">
    <source>
        <dbReference type="Proteomes" id="UP000635278"/>
    </source>
</evidence>
<keyword evidence="1" id="KW-0813">Transport</keyword>
<evidence type="ECO:0000256" key="7">
    <source>
        <dbReference type="ARBA" id="ARBA00039386"/>
    </source>
</evidence>
<evidence type="ECO:0000256" key="6">
    <source>
        <dbReference type="ARBA" id="ARBA00023014"/>
    </source>
</evidence>
<keyword evidence="11" id="KW-1185">Reference proteome</keyword>
<keyword evidence="4" id="KW-0249">Electron transport</keyword>
<comment type="similarity">
    <text evidence="8">Belongs to the Bfd family.</text>
</comment>
<evidence type="ECO:0000256" key="3">
    <source>
        <dbReference type="ARBA" id="ARBA00022723"/>
    </source>
</evidence>
<evidence type="ECO:0000256" key="2">
    <source>
        <dbReference type="ARBA" id="ARBA00022714"/>
    </source>
</evidence>
<evidence type="ECO:0000256" key="4">
    <source>
        <dbReference type="ARBA" id="ARBA00022982"/>
    </source>
</evidence>
<keyword evidence="3" id="KW-0479">Metal-binding</keyword>
<proteinExistence type="inferred from homology"/>
<protein>
    <recommendedName>
        <fullName evidence="7">Bacterioferritin-associated ferredoxin</fullName>
    </recommendedName>
</protein>
<dbReference type="Pfam" id="PF04324">
    <property type="entry name" value="Fer2_BFD"/>
    <property type="match status" value="1"/>
</dbReference>
<dbReference type="RefSeq" id="WP_173585043.1">
    <property type="nucleotide sequence ID" value="NZ_WOTB01000048.1"/>
</dbReference>